<evidence type="ECO:0000256" key="2">
    <source>
        <dbReference type="ARBA" id="ARBA00023002"/>
    </source>
</evidence>
<evidence type="ECO:0000256" key="1">
    <source>
        <dbReference type="ARBA" id="ARBA00008898"/>
    </source>
</evidence>
<organism evidence="4 5">
    <name type="scientific">Mesopusillimonas faecipullorum</name>
    <dbReference type="NCBI Taxonomy" id="2755040"/>
    <lineage>
        <taxon>Bacteria</taxon>
        <taxon>Pseudomonadati</taxon>
        <taxon>Pseudomonadota</taxon>
        <taxon>Betaproteobacteria</taxon>
        <taxon>Burkholderiales</taxon>
        <taxon>Alcaligenaceae</taxon>
        <taxon>Mesopusillimonas</taxon>
    </lineage>
</organism>
<accession>A0ABS8CFT2</accession>
<dbReference type="InterPro" id="IPR002563">
    <property type="entry name" value="Flavin_Rdtase-like_dom"/>
</dbReference>
<feature type="domain" description="Flavin reductase like" evidence="3">
    <location>
        <begin position="31"/>
        <end position="180"/>
    </location>
</feature>
<protein>
    <submittedName>
        <fullName evidence="4">Flavin reductase</fullName>
    </submittedName>
</protein>
<evidence type="ECO:0000313" key="4">
    <source>
        <dbReference type="EMBL" id="MCB5364669.1"/>
    </source>
</evidence>
<evidence type="ECO:0000259" key="3">
    <source>
        <dbReference type="SMART" id="SM00903"/>
    </source>
</evidence>
<dbReference type="SUPFAM" id="SSF50475">
    <property type="entry name" value="FMN-binding split barrel"/>
    <property type="match status" value="1"/>
</dbReference>
<keyword evidence="2" id="KW-0560">Oxidoreductase</keyword>
<dbReference type="PANTHER" id="PTHR30466:SF11">
    <property type="entry name" value="FLAVIN-DEPENDENT MONOOXYGENASE, REDUCTASE SUBUNIT HSAB"/>
    <property type="match status" value="1"/>
</dbReference>
<dbReference type="EMBL" id="JACDXW010000007">
    <property type="protein sequence ID" value="MCB5364669.1"/>
    <property type="molecule type" value="Genomic_DNA"/>
</dbReference>
<dbReference type="InterPro" id="IPR012349">
    <property type="entry name" value="Split_barrel_FMN-bd"/>
</dbReference>
<dbReference type="Gene3D" id="2.30.110.10">
    <property type="entry name" value="Electron Transport, Fmn-binding Protein, Chain A"/>
    <property type="match status" value="1"/>
</dbReference>
<reference evidence="4 5" key="1">
    <citation type="submission" date="2020-07" db="EMBL/GenBank/DDBJ databases">
        <title>Pusillimonas sp. nov., isolated from poultry manure in Taiwan.</title>
        <authorList>
            <person name="Lin S.-Y."/>
            <person name="Tang Y.-S."/>
            <person name="Young C.-C."/>
        </authorList>
    </citation>
    <scope>NUCLEOTIDE SEQUENCE [LARGE SCALE GENOMIC DNA]</scope>
    <source>
        <strain evidence="4 5">CC-YST705</strain>
    </source>
</reference>
<proteinExistence type="inferred from homology"/>
<gene>
    <name evidence="4" type="ORF">H0484_13010</name>
</gene>
<name>A0ABS8CFT2_9BURK</name>
<comment type="similarity">
    <text evidence="1">Belongs to the non-flavoprotein flavin reductase family.</text>
</comment>
<dbReference type="SMART" id="SM00903">
    <property type="entry name" value="Flavin_Reduct"/>
    <property type="match status" value="1"/>
</dbReference>
<comment type="caution">
    <text evidence="4">The sequence shown here is derived from an EMBL/GenBank/DDBJ whole genome shotgun (WGS) entry which is preliminary data.</text>
</comment>
<dbReference type="InterPro" id="IPR050268">
    <property type="entry name" value="NADH-dep_flavin_reductase"/>
</dbReference>
<dbReference type="PANTHER" id="PTHR30466">
    <property type="entry name" value="FLAVIN REDUCTASE"/>
    <property type="match status" value="1"/>
</dbReference>
<dbReference type="RefSeq" id="WP_226955081.1">
    <property type="nucleotide sequence ID" value="NZ_JACDXW010000007.1"/>
</dbReference>
<dbReference type="Proteomes" id="UP000776983">
    <property type="component" value="Unassembled WGS sequence"/>
</dbReference>
<sequence>MSIQAEAECGVSESGDEAQRSVSPACFKQAMRHLAGTVCVITVADGDERGGLAATSVVSVAAEPAEILVAVNQASSSWPLLARSQRFGVNLLSTQQQGLAHQFAGVDGRKGAERYAGHDWVQSAGGVWLLRQAPAALACEVAGIWERHSHALLIGRVVDVHFGEATGASPLLYWQAHYGSFKAAG</sequence>
<dbReference type="Pfam" id="PF01613">
    <property type="entry name" value="Flavin_Reduct"/>
    <property type="match status" value="1"/>
</dbReference>
<evidence type="ECO:0000313" key="5">
    <source>
        <dbReference type="Proteomes" id="UP000776983"/>
    </source>
</evidence>
<keyword evidence="5" id="KW-1185">Reference proteome</keyword>